<dbReference type="InterPro" id="IPR029058">
    <property type="entry name" value="AB_hydrolase_fold"/>
</dbReference>
<protein>
    <submittedName>
        <fullName evidence="1">Uncharacterized protein</fullName>
    </submittedName>
</protein>
<dbReference type="Proteomes" id="UP000070433">
    <property type="component" value="Chromosome"/>
</dbReference>
<evidence type="ECO:0000313" key="2">
    <source>
        <dbReference type="Proteomes" id="UP000070433"/>
    </source>
</evidence>
<dbReference type="SUPFAM" id="SSF53474">
    <property type="entry name" value="alpha/beta-Hydrolases"/>
    <property type="match status" value="1"/>
</dbReference>
<proteinExistence type="predicted"/>
<organism evidence="1 2">
    <name type="scientific">Ramlibacter tataouinensis</name>
    <dbReference type="NCBI Taxonomy" id="94132"/>
    <lineage>
        <taxon>Bacteria</taxon>
        <taxon>Pseudomonadati</taxon>
        <taxon>Pseudomonadota</taxon>
        <taxon>Betaproteobacteria</taxon>
        <taxon>Burkholderiales</taxon>
        <taxon>Comamonadaceae</taxon>
        <taxon>Ramlibacter</taxon>
    </lineage>
</organism>
<sequence length="300" mass="33017">MEYLASHGYVIVSIARPHESGSYVAADGRLVRMSPRIVGDTPKLNELLADMTRSMHGPVFQERLELGHRVAAELRSVWIGRLASTWTEDQVLVVDRLLNGEVDELAGKLKSEVGYFGMSYGAHISALSALQDARARACVNLDGGVFTSEPIGRELGVPMLCIGEDAHFALTAVGFNVPPATTEAMSATEYAFARADRIAPLHPVYRTTFLRSNHGDVTDWPVLASTPGQTYDPGERAIDLQCRLVGDFFDTFVRRMDVGFPEDTWRAFADALIVHRQQWEESPRSSLELSASHGSKDQAL</sequence>
<dbReference type="AlphaFoldDB" id="A0A127JUS8"/>
<name>A0A127JUS8_9BURK</name>
<accession>A0A127JUS8</accession>
<evidence type="ECO:0000313" key="1">
    <source>
        <dbReference type="EMBL" id="AMO23665.1"/>
    </source>
</evidence>
<reference evidence="1 2" key="1">
    <citation type="journal article" date="2014" name="Int. J. Syst. Evol. Microbiol.">
        <title>Ramlibacter solisilvae sp. nov., isolated from forest soil, and emended description of the genus Ramlibacter.</title>
        <authorList>
            <person name="Lee H.J."/>
            <person name="Lee S.H."/>
            <person name="Lee S.S."/>
            <person name="Lee J.S."/>
            <person name="Kim Y."/>
            <person name="Kim S.C."/>
            <person name="Jeon C.O."/>
        </authorList>
    </citation>
    <scope>NUCLEOTIDE SEQUENCE [LARGE SCALE GENOMIC DNA]</scope>
    <source>
        <strain evidence="1 2">5-10</strain>
    </source>
</reference>
<gene>
    <name evidence="1" type="ORF">UC35_13200</name>
</gene>
<keyword evidence="2" id="KW-1185">Reference proteome</keyword>
<dbReference type="Gene3D" id="3.40.50.1820">
    <property type="entry name" value="alpha/beta hydrolase"/>
    <property type="match status" value="1"/>
</dbReference>
<dbReference type="EMBL" id="CP010951">
    <property type="protein sequence ID" value="AMO23665.1"/>
    <property type="molecule type" value="Genomic_DNA"/>
</dbReference>